<organism evidence="5 6">
    <name type="scientific">Variovorax soli</name>
    <dbReference type="NCBI Taxonomy" id="376815"/>
    <lineage>
        <taxon>Bacteria</taxon>
        <taxon>Pseudomonadati</taxon>
        <taxon>Pseudomonadota</taxon>
        <taxon>Betaproteobacteria</taxon>
        <taxon>Burkholderiales</taxon>
        <taxon>Comamonadaceae</taxon>
        <taxon>Variovorax</taxon>
    </lineage>
</organism>
<gene>
    <name evidence="5" type="ORF">J2739_001553</name>
</gene>
<evidence type="ECO:0000313" key="6">
    <source>
        <dbReference type="Proteomes" id="UP001184230"/>
    </source>
</evidence>
<dbReference type="PRINTS" id="PR00038">
    <property type="entry name" value="HTHLUXR"/>
</dbReference>
<dbReference type="InterPro" id="IPR016032">
    <property type="entry name" value="Sig_transdc_resp-reg_C-effctor"/>
</dbReference>
<sequence length="259" mass="28362">MRRWPLRSVEERAFAAPVVSDVLAGIGTPHLAASYLGALHRVLPVTFCTVFAVGASGRIETVSAASSYGSTAERTAERYVAQRFDRLDPNMVWLAGRKLPKRPQLWMGHQRADEVADPAYRAACYGDVGIRERASVLLLLPTGQRTAVSFYRSLAQAEFDARDFALLEAHATLLADATLAHGRSAMAAREAAEPSLGTRLLALSLREREVIGHLLAGRTAKETAREIGIELTTVRTHQYRAFRRLGIRSLKDLLRGASA</sequence>
<evidence type="ECO:0000256" key="1">
    <source>
        <dbReference type="ARBA" id="ARBA00023015"/>
    </source>
</evidence>
<reference evidence="5 6" key="1">
    <citation type="submission" date="2023-07" db="EMBL/GenBank/DDBJ databases">
        <title>Sorghum-associated microbial communities from plants grown in Nebraska, USA.</title>
        <authorList>
            <person name="Schachtman D."/>
        </authorList>
    </citation>
    <scope>NUCLEOTIDE SEQUENCE [LARGE SCALE GENOMIC DNA]</scope>
    <source>
        <strain evidence="5 6">DS1781</strain>
    </source>
</reference>
<name>A0ABU1NBQ7_9BURK</name>
<dbReference type="InterPro" id="IPR000792">
    <property type="entry name" value="Tscrpt_reg_LuxR_C"/>
</dbReference>
<dbReference type="PANTHER" id="PTHR44688">
    <property type="entry name" value="DNA-BINDING TRANSCRIPTIONAL ACTIVATOR DEVR_DOSR"/>
    <property type="match status" value="1"/>
</dbReference>
<keyword evidence="3" id="KW-0804">Transcription</keyword>
<dbReference type="Gene3D" id="1.10.10.10">
    <property type="entry name" value="Winged helix-like DNA-binding domain superfamily/Winged helix DNA-binding domain"/>
    <property type="match status" value="1"/>
</dbReference>
<protein>
    <submittedName>
        <fullName evidence="5">DNA-binding CsgD family transcriptional regulator</fullName>
    </submittedName>
</protein>
<evidence type="ECO:0000313" key="5">
    <source>
        <dbReference type="EMBL" id="MDR6535783.1"/>
    </source>
</evidence>
<dbReference type="PROSITE" id="PS50043">
    <property type="entry name" value="HTH_LUXR_2"/>
    <property type="match status" value="1"/>
</dbReference>
<comment type="caution">
    <text evidence="5">The sequence shown here is derived from an EMBL/GenBank/DDBJ whole genome shotgun (WGS) entry which is preliminary data.</text>
</comment>
<dbReference type="SMART" id="SM00421">
    <property type="entry name" value="HTH_LUXR"/>
    <property type="match status" value="1"/>
</dbReference>
<dbReference type="PANTHER" id="PTHR44688:SF16">
    <property type="entry name" value="DNA-BINDING TRANSCRIPTIONAL ACTIVATOR DEVR_DOSR"/>
    <property type="match status" value="1"/>
</dbReference>
<evidence type="ECO:0000256" key="2">
    <source>
        <dbReference type="ARBA" id="ARBA00023125"/>
    </source>
</evidence>
<keyword evidence="6" id="KW-1185">Reference proteome</keyword>
<dbReference type="CDD" id="cd06170">
    <property type="entry name" value="LuxR_C_like"/>
    <property type="match status" value="1"/>
</dbReference>
<dbReference type="SUPFAM" id="SSF46894">
    <property type="entry name" value="C-terminal effector domain of the bipartite response regulators"/>
    <property type="match status" value="1"/>
</dbReference>
<keyword evidence="2 5" id="KW-0238">DNA-binding</keyword>
<dbReference type="InterPro" id="IPR036693">
    <property type="entry name" value="TF_LuxR_autoind-bd_dom_sf"/>
</dbReference>
<feature type="domain" description="HTH luxR-type" evidence="4">
    <location>
        <begin position="196"/>
        <end position="259"/>
    </location>
</feature>
<dbReference type="RefSeq" id="WP_309900205.1">
    <property type="nucleotide sequence ID" value="NZ_JAVDRF010000003.1"/>
</dbReference>
<evidence type="ECO:0000259" key="4">
    <source>
        <dbReference type="PROSITE" id="PS50043"/>
    </source>
</evidence>
<dbReference type="EMBL" id="JAVDRF010000003">
    <property type="protein sequence ID" value="MDR6535783.1"/>
    <property type="molecule type" value="Genomic_DNA"/>
</dbReference>
<dbReference type="InterPro" id="IPR036388">
    <property type="entry name" value="WH-like_DNA-bd_sf"/>
</dbReference>
<keyword evidence="1" id="KW-0805">Transcription regulation</keyword>
<proteinExistence type="predicted"/>
<dbReference type="Gene3D" id="3.30.450.80">
    <property type="entry name" value="Transcription factor LuxR-like, autoinducer-binding domain"/>
    <property type="match status" value="1"/>
</dbReference>
<dbReference type="GO" id="GO:0003677">
    <property type="term" value="F:DNA binding"/>
    <property type="evidence" value="ECO:0007669"/>
    <property type="project" value="UniProtKB-KW"/>
</dbReference>
<accession>A0ABU1NBQ7</accession>
<dbReference type="Proteomes" id="UP001184230">
    <property type="component" value="Unassembled WGS sequence"/>
</dbReference>
<evidence type="ECO:0000256" key="3">
    <source>
        <dbReference type="ARBA" id="ARBA00023163"/>
    </source>
</evidence>
<dbReference type="Pfam" id="PF00196">
    <property type="entry name" value="GerE"/>
    <property type="match status" value="1"/>
</dbReference>